<evidence type="ECO:0000259" key="3">
    <source>
        <dbReference type="PROSITE" id="PS51900"/>
    </source>
</evidence>
<name>A0ABP5MHS9_9MICC</name>
<dbReference type="InterPro" id="IPR010998">
    <property type="entry name" value="Integrase_recombinase_N"/>
</dbReference>
<dbReference type="Pfam" id="PF02899">
    <property type="entry name" value="Phage_int_SAM_1"/>
    <property type="match status" value="1"/>
</dbReference>
<dbReference type="Proteomes" id="UP001500974">
    <property type="component" value="Unassembled WGS sequence"/>
</dbReference>
<dbReference type="InterPro" id="IPR004107">
    <property type="entry name" value="Integrase_SAM-like_N"/>
</dbReference>
<dbReference type="Gene3D" id="1.10.150.130">
    <property type="match status" value="1"/>
</dbReference>
<dbReference type="SUPFAM" id="SSF47823">
    <property type="entry name" value="lambda integrase-like, N-terminal domain"/>
    <property type="match status" value="1"/>
</dbReference>
<protein>
    <recommendedName>
        <fullName evidence="3">Core-binding (CB) domain-containing protein</fullName>
    </recommendedName>
</protein>
<comment type="caution">
    <text evidence="4">The sequence shown here is derived from an EMBL/GenBank/DDBJ whole genome shotgun (WGS) entry which is preliminary data.</text>
</comment>
<feature type="domain" description="Core-binding (CB)" evidence="3">
    <location>
        <begin position="1"/>
        <end position="89"/>
    </location>
</feature>
<dbReference type="InterPro" id="IPR044068">
    <property type="entry name" value="CB"/>
</dbReference>
<dbReference type="PROSITE" id="PS51900">
    <property type="entry name" value="CB"/>
    <property type="match status" value="1"/>
</dbReference>
<keyword evidence="5" id="KW-1185">Reference proteome</keyword>
<proteinExistence type="predicted"/>
<evidence type="ECO:0000313" key="4">
    <source>
        <dbReference type="EMBL" id="GAA2173143.1"/>
    </source>
</evidence>
<reference evidence="5" key="1">
    <citation type="journal article" date="2019" name="Int. J. Syst. Evol. Microbiol.">
        <title>The Global Catalogue of Microorganisms (GCM) 10K type strain sequencing project: providing services to taxonomists for standard genome sequencing and annotation.</title>
        <authorList>
            <consortium name="The Broad Institute Genomics Platform"/>
            <consortium name="The Broad Institute Genome Sequencing Center for Infectious Disease"/>
            <person name="Wu L."/>
            <person name="Ma J."/>
        </authorList>
    </citation>
    <scope>NUCLEOTIDE SEQUENCE [LARGE SCALE GENOMIC DNA]</scope>
    <source>
        <strain evidence="5">JCM 14917</strain>
    </source>
</reference>
<organism evidence="4 5">
    <name type="scientific">Arthrobacter parietis</name>
    <dbReference type="NCBI Taxonomy" id="271434"/>
    <lineage>
        <taxon>Bacteria</taxon>
        <taxon>Bacillati</taxon>
        <taxon>Actinomycetota</taxon>
        <taxon>Actinomycetes</taxon>
        <taxon>Micrococcales</taxon>
        <taxon>Micrococcaceae</taxon>
        <taxon>Arthrobacter</taxon>
    </lineage>
</organism>
<evidence type="ECO:0000313" key="5">
    <source>
        <dbReference type="Proteomes" id="UP001500974"/>
    </source>
</evidence>
<evidence type="ECO:0000256" key="2">
    <source>
        <dbReference type="PROSITE-ProRule" id="PRU01248"/>
    </source>
</evidence>
<evidence type="ECO:0000256" key="1">
    <source>
        <dbReference type="ARBA" id="ARBA00023125"/>
    </source>
</evidence>
<gene>
    <name evidence="4" type="ORF">GCM10009784_06340</name>
</gene>
<sequence>MVTSRHDAVSAQQSDGKLPLRSVATTRAYQSDLRDVCDFWERHGVAGGLDQLEERHVFAYLVSLMKTGRSPSTVRRRLTALRAWVTDQGHPAIAVDGLHRMEGSLLRSATSQTAVMIASDDAIVREGLTVILSQQGILTWAGDTRESLVGSAALWDYVLVWLPSRKGIDPYSSVNCASEAAATGVVVVALYPGQITDLFRLRLAEAGVRYALPQWWLSDRVEDFPQMITTATLPTRFHLETPLALRQELGFQLSGQLAPLLAAAMEVPEQVWRSYGFDENLVLTRSEVQKFRKIAAYQAGVPPSAARYSTGLRSASKIPDWREVRKVVRQSFNFRS</sequence>
<accession>A0ABP5MHS9</accession>
<dbReference type="EMBL" id="BAAAON010000001">
    <property type="protein sequence ID" value="GAA2173143.1"/>
    <property type="molecule type" value="Genomic_DNA"/>
</dbReference>
<keyword evidence="1 2" id="KW-0238">DNA-binding</keyword>